<dbReference type="EMBL" id="MU150325">
    <property type="protein sequence ID" value="KAF9459056.1"/>
    <property type="molecule type" value="Genomic_DNA"/>
</dbReference>
<name>A0A9P5Y0H8_9AGAR</name>
<dbReference type="AlphaFoldDB" id="A0A9P5Y0H8"/>
<proteinExistence type="predicted"/>
<gene>
    <name evidence="1" type="ORF">BDZ94DRAFT_1312770</name>
</gene>
<organism evidence="1 2">
    <name type="scientific">Collybia nuda</name>
    <dbReference type="NCBI Taxonomy" id="64659"/>
    <lineage>
        <taxon>Eukaryota</taxon>
        <taxon>Fungi</taxon>
        <taxon>Dikarya</taxon>
        <taxon>Basidiomycota</taxon>
        <taxon>Agaricomycotina</taxon>
        <taxon>Agaricomycetes</taxon>
        <taxon>Agaricomycetidae</taxon>
        <taxon>Agaricales</taxon>
        <taxon>Tricholomatineae</taxon>
        <taxon>Clitocybaceae</taxon>
        <taxon>Collybia</taxon>
    </lineage>
</organism>
<accession>A0A9P5Y0H8</accession>
<reference evidence="1" key="1">
    <citation type="submission" date="2020-11" db="EMBL/GenBank/DDBJ databases">
        <authorList>
            <consortium name="DOE Joint Genome Institute"/>
            <person name="Ahrendt S."/>
            <person name="Riley R."/>
            <person name="Andreopoulos W."/>
            <person name="Labutti K."/>
            <person name="Pangilinan J."/>
            <person name="Ruiz-Duenas F.J."/>
            <person name="Barrasa J.M."/>
            <person name="Sanchez-Garcia M."/>
            <person name="Camarero S."/>
            <person name="Miyauchi S."/>
            <person name="Serrano A."/>
            <person name="Linde D."/>
            <person name="Babiker R."/>
            <person name="Drula E."/>
            <person name="Ayuso-Fernandez I."/>
            <person name="Pacheco R."/>
            <person name="Padilla G."/>
            <person name="Ferreira P."/>
            <person name="Barriuso J."/>
            <person name="Kellner H."/>
            <person name="Castanera R."/>
            <person name="Alfaro M."/>
            <person name="Ramirez L."/>
            <person name="Pisabarro A.G."/>
            <person name="Kuo A."/>
            <person name="Tritt A."/>
            <person name="Lipzen A."/>
            <person name="He G."/>
            <person name="Yan M."/>
            <person name="Ng V."/>
            <person name="Cullen D."/>
            <person name="Martin F."/>
            <person name="Rosso M.-N."/>
            <person name="Henrissat B."/>
            <person name="Hibbett D."/>
            <person name="Martinez A.T."/>
            <person name="Grigoriev I.V."/>
        </authorList>
    </citation>
    <scope>NUCLEOTIDE SEQUENCE</scope>
    <source>
        <strain evidence="1">CBS 247.69</strain>
    </source>
</reference>
<protein>
    <submittedName>
        <fullName evidence="1">Uncharacterized protein</fullName>
    </submittedName>
</protein>
<dbReference type="Proteomes" id="UP000807353">
    <property type="component" value="Unassembled WGS sequence"/>
</dbReference>
<evidence type="ECO:0000313" key="2">
    <source>
        <dbReference type="Proteomes" id="UP000807353"/>
    </source>
</evidence>
<evidence type="ECO:0000313" key="1">
    <source>
        <dbReference type="EMBL" id="KAF9459056.1"/>
    </source>
</evidence>
<comment type="caution">
    <text evidence="1">The sequence shown here is derived from an EMBL/GenBank/DDBJ whole genome shotgun (WGS) entry which is preliminary data.</text>
</comment>
<sequence length="207" mass="23503">MAKSHRRRRKRFSRRSAAYPTSGCVMLGIPAQQCPTTPDEMAKHHPVLAVQNSGLPITMSTIPPDIVCLNHPQQYQWPRGITVSRIELDMSLPHHLRTHVPGLAFPYPFPPILSSSSPRPRTIYCSLSGSLWYPRINCGWFQVTLLYRDFAPLSGWAWVHLWPTSEKPPAAEYVLPSSDALAVDFKAARTLHLGRFYTYTQPLSQHF</sequence>
<keyword evidence="2" id="KW-1185">Reference proteome</keyword>